<gene>
    <name evidence="1" type="ORF">OLEA9_A106445</name>
</gene>
<comment type="caution">
    <text evidence="1">The sequence shown here is derived from an EMBL/GenBank/DDBJ whole genome shotgun (WGS) entry which is preliminary data.</text>
</comment>
<dbReference type="Gramene" id="OE9A106445T1">
    <property type="protein sequence ID" value="OE9A106445C1"/>
    <property type="gene ID" value="OE9A106445"/>
</dbReference>
<reference evidence="1 2" key="1">
    <citation type="submission" date="2019-12" db="EMBL/GenBank/DDBJ databases">
        <authorList>
            <person name="Alioto T."/>
            <person name="Alioto T."/>
            <person name="Gomez Garrido J."/>
        </authorList>
    </citation>
    <scope>NUCLEOTIDE SEQUENCE [LARGE SCALE GENOMIC DNA]</scope>
</reference>
<name>A0A8S0UIC9_OLEEU</name>
<dbReference type="EMBL" id="CACTIH010007880">
    <property type="protein sequence ID" value="CAA3018609.1"/>
    <property type="molecule type" value="Genomic_DNA"/>
</dbReference>
<proteinExistence type="predicted"/>
<protein>
    <submittedName>
        <fullName evidence="1">Uncharacterized protein</fullName>
    </submittedName>
</protein>
<dbReference type="AlphaFoldDB" id="A0A8S0UIC9"/>
<organism evidence="1 2">
    <name type="scientific">Olea europaea subsp. europaea</name>
    <dbReference type="NCBI Taxonomy" id="158383"/>
    <lineage>
        <taxon>Eukaryota</taxon>
        <taxon>Viridiplantae</taxon>
        <taxon>Streptophyta</taxon>
        <taxon>Embryophyta</taxon>
        <taxon>Tracheophyta</taxon>
        <taxon>Spermatophyta</taxon>
        <taxon>Magnoliopsida</taxon>
        <taxon>eudicotyledons</taxon>
        <taxon>Gunneridae</taxon>
        <taxon>Pentapetalae</taxon>
        <taxon>asterids</taxon>
        <taxon>lamiids</taxon>
        <taxon>Lamiales</taxon>
        <taxon>Oleaceae</taxon>
        <taxon>Oleeae</taxon>
        <taxon>Olea</taxon>
    </lineage>
</organism>
<evidence type="ECO:0000313" key="1">
    <source>
        <dbReference type="EMBL" id="CAA3018609.1"/>
    </source>
</evidence>
<feature type="non-terminal residue" evidence="1">
    <location>
        <position position="1"/>
    </location>
</feature>
<accession>A0A8S0UIC9</accession>
<sequence>IDESHHRGSLNTVRNECYFIKHHLRSKLRKQQLRNKWDLMKLDHQHMRELFNCAEVKFNSTIGYICADDD</sequence>
<keyword evidence="2" id="KW-1185">Reference proteome</keyword>
<evidence type="ECO:0000313" key="2">
    <source>
        <dbReference type="Proteomes" id="UP000594638"/>
    </source>
</evidence>
<dbReference type="Proteomes" id="UP000594638">
    <property type="component" value="Unassembled WGS sequence"/>
</dbReference>